<keyword evidence="3 4" id="KW-0732">Signal</keyword>
<dbReference type="SMART" id="SM00110">
    <property type="entry name" value="C1Q"/>
    <property type="match status" value="1"/>
</dbReference>
<feature type="chain" id="PRO_5044892585" description="C1q domain-containing protein" evidence="4">
    <location>
        <begin position="25"/>
        <end position="282"/>
    </location>
</feature>
<dbReference type="Gene3D" id="2.60.120.40">
    <property type="match status" value="1"/>
</dbReference>
<dbReference type="SUPFAM" id="SSF49842">
    <property type="entry name" value="TNF-like"/>
    <property type="match status" value="1"/>
</dbReference>
<dbReference type="PROSITE" id="PS50871">
    <property type="entry name" value="C1Q"/>
    <property type="match status" value="1"/>
</dbReference>
<dbReference type="InterPro" id="IPR001073">
    <property type="entry name" value="C1q_dom"/>
</dbReference>
<evidence type="ECO:0000256" key="3">
    <source>
        <dbReference type="ARBA" id="ARBA00022729"/>
    </source>
</evidence>
<keyword evidence="2" id="KW-0964">Secreted</keyword>
<evidence type="ECO:0000259" key="5">
    <source>
        <dbReference type="PROSITE" id="PS50871"/>
    </source>
</evidence>
<organism evidence="6 7">
    <name type="scientific">Sinanodonta woodiana</name>
    <name type="common">Chinese pond mussel</name>
    <name type="synonym">Anodonta woodiana</name>
    <dbReference type="NCBI Taxonomy" id="1069815"/>
    <lineage>
        <taxon>Eukaryota</taxon>
        <taxon>Metazoa</taxon>
        <taxon>Spiralia</taxon>
        <taxon>Lophotrochozoa</taxon>
        <taxon>Mollusca</taxon>
        <taxon>Bivalvia</taxon>
        <taxon>Autobranchia</taxon>
        <taxon>Heteroconchia</taxon>
        <taxon>Palaeoheterodonta</taxon>
        <taxon>Unionida</taxon>
        <taxon>Unionoidea</taxon>
        <taxon>Unionidae</taxon>
        <taxon>Unioninae</taxon>
        <taxon>Sinanodonta</taxon>
    </lineage>
</organism>
<protein>
    <recommendedName>
        <fullName evidence="5">C1q domain-containing protein</fullName>
    </recommendedName>
</protein>
<keyword evidence="7" id="KW-1185">Reference proteome</keyword>
<reference evidence="6 7" key="1">
    <citation type="submission" date="2024-11" db="EMBL/GenBank/DDBJ databases">
        <title>Chromosome-level genome assembly of the freshwater bivalve Anodonta woodiana.</title>
        <authorList>
            <person name="Chen X."/>
        </authorList>
    </citation>
    <scope>NUCLEOTIDE SEQUENCE [LARGE SCALE GENOMIC DNA]</scope>
    <source>
        <strain evidence="6">MN2024</strain>
        <tissue evidence="6">Gills</tissue>
    </source>
</reference>
<evidence type="ECO:0000313" key="6">
    <source>
        <dbReference type="EMBL" id="KAL3882725.1"/>
    </source>
</evidence>
<feature type="signal peptide" evidence="4">
    <location>
        <begin position="1"/>
        <end position="24"/>
    </location>
</feature>
<dbReference type="InterPro" id="IPR050822">
    <property type="entry name" value="Cerebellin_Synaptic_Org"/>
</dbReference>
<proteinExistence type="predicted"/>
<feature type="domain" description="C1q" evidence="5">
    <location>
        <begin position="145"/>
        <end position="280"/>
    </location>
</feature>
<dbReference type="Pfam" id="PF00386">
    <property type="entry name" value="C1q"/>
    <property type="match status" value="1"/>
</dbReference>
<dbReference type="EMBL" id="JBJQND010000003">
    <property type="protein sequence ID" value="KAL3882725.1"/>
    <property type="molecule type" value="Genomic_DNA"/>
</dbReference>
<comment type="subcellular location">
    <subcellularLocation>
        <location evidence="1">Secreted</location>
    </subcellularLocation>
</comment>
<sequence length="282" mass="31707">MMTRRDTMWIISILICVIVATVEATVLEQHTVIEFLLQKVAELERNQQECSNYQSKILLELNYVKSKLQDSESRISELEAIVYVNRSDAYTDNLIAPLKDESADKHVGEHGTKVLTEDKFIKQTSERKRIRANKPGNGKREYREIASKHIAFCVTLGYGSGPVHPHEIIHFDTVLLNDGNGFNNQTGIFTCPLSGTYFFSLSLMISPGYVTAVQLIVNGQVKVNSYAHGYDSYYDQGSISIIVRCEAGHNVWMSMRDGSYVYGDSYTSFSGLYLWGDATGSK</sequence>
<evidence type="ECO:0000256" key="4">
    <source>
        <dbReference type="SAM" id="SignalP"/>
    </source>
</evidence>
<name>A0ABD3X9D3_SINWO</name>
<dbReference type="PANTHER" id="PTHR22923:SF116">
    <property type="entry name" value="C1Q DOMAIN-CONTAINING PROTEIN"/>
    <property type="match status" value="1"/>
</dbReference>
<dbReference type="AlphaFoldDB" id="A0ABD3X9D3"/>
<dbReference type="Proteomes" id="UP001634394">
    <property type="component" value="Unassembled WGS sequence"/>
</dbReference>
<dbReference type="PANTHER" id="PTHR22923">
    <property type="entry name" value="CEREBELLIN-RELATED"/>
    <property type="match status" value="1"/>
</dbReference>
<accession>A0ABD3X9D3</accession>
<evidence type="ECO:0000313" key="7">
    <source>
        <dbReference type="Proteomes" id="UP001634394"/>
    </source>
</evidence>
<dbReference type="GO" id="GO:0005576">
    <property type="term" value="C:extracellular region"/>
    <property type="evidence" value="ECO:0007669"/>
    <property type="project" value="UniProtKB-SubCell"/>
</dbReference>
<evidence type="ECO:0000256" key="1">
    <source>
        <dbReference type="ARBA" id="ARBA00004613"/>
    </source>
</evidence>
<gene>
    <name evidence="6" type="ORF">ACJMK2_029037</name>
</gene>
<dbReference type="InterPro" id="IPR008983">
    <property type="entry name" value="Tumour_necrosis_fac-like_dom"/>
</dbReference>
<evidence type="ECO:0000256" key="2">
    <source>
        <dbReference type="ARBA" id="ARBA00022525"/>
    </source>
</evidence>
<dbReference type="PRINTS" id="PR00007">
    <property type="entry name" value="COMPLEMNTC1Q"/>
</dbReference>
<comment type="caution">
    <text evidence="6">The sequence shown here is derived from an EMBL/GenBank/DDBJ whole genome shotgun (WGS) entry which is preliminary data.</text>
</comment>